<keyword evidence="1" id="KW-1133">Transmembrane helix</keyword>
<organism evidence="4 5">
    <name type="scientific">Mugilogobius chulae</name>
    <name type="common">yellowstripe goby</name>
    <dbReference type="NCBI Taxonomy" id="88201"/>
    <lineage>
        <taxon>Eukaryota</taxon>
        <taxon>Metazoa</taxon>
        <taxon>Chordata</taxon>
        <taxon>Craniata</taxon>
        <taxon>Vertebrata</taxon>
        <taxon>Euteleostomi</taxon>
        <taxon>Actinopterygii</taxon>
        <taxon>Neopterygii</taxon>
        <taxon>Teleostei</taxon>
        <taxon>Neoteleostei</taxon>
        <taxon>Acanthomorphata</taxon>
        <taxon>Gobiaria</taxon>
        <taxon>Gobiiformes</taxon>
        <taxon>Gobioidei</taxon>
        <taxon>Gobiidae</taxon>
        <taxon>Gobionellinae</taxon>
        <taxon>Mugilogobius</taxon>
    </lineage>
</organism>
<dbReference type="InterPro" id="IPR036179">
    <property type="entry name" value="Ig-like_dom_sf"/>
</dbReference>
<feature type="transmembrane region" description="Helical" evidence="1">
    <location>
        <begin position="105"/>
        <end position="123"/>
    </location>
</feature>
<dbReference type="Gene3D" id="2.60.40.10">
    <property type="entry name" value="Immunoglobulins"/>
    <property type="match status" value="1"/>
</dbReference>
<keyword evidence="1" id="KW-0812">Transmembrane</keyword>
<feature type="domain" description="Ig-like" evidence="3">
    <location>
        <begin position="33"/>
        <end position="107"/>
    </location>
</feature>
<dbReference type="InterPro" id="IPR003599">
    <property type="entry name" value="Ig_sub"/>
</dbReference>
<protein>
    <recommendedName>
        <fullName evidence="3">Ig-like domain-containing protein</fullName>
    </recommendedName>
</protein>
<dbReference type="SMART" id="SM00409">
    <property type="entry name" value="IG"/>
    <property type="match status" value="1"/>
</dbReference>
<dbReference type="Proteomes" id="UP001460270">
    <property type="component" value="Unassembled WGS sequence"/>
</dbReference>
<evidence type="ECO:0000313" key="4">
    <source>
        <dbReference type="EMBL" id="KAK7930044.1"/>
    </source>
</evidence>
<accession>A0AAW0PN78</accession>
<gene>
    <name evidence="4" type="ORF">WMY93_006439</name>
</gene>
<dbReference type="SUPFAM" id="SSF48726">
    <property type="entry name" value="Immunoglobulin"/>
    <property type="match status" value="1"/>
</dbReference>
<feature type="signal peptide" evidence="2">
    <location>
        <begin position="1"/>
        <end position="16"/>
    </location>
</feature>
<keyword evidence="5" id="KW-1185">Reference proteome</keyword>
<reference evidence="5" key="1">
    <citation type="submission" date="2024-04" db="EMBL/GenBank/DDBJ databases">
        <title>Salinicola lusitanus LLJ914,a marine bacterium isolated from the Okinawa Trough.</title>
        <authorList>
            <person name="Li J."/>
        </authorList>
    </citation>
    <scope>NUCLEOTIDE SEQUENCE [LARGE SCALE GENOMIC DNA]</scope>
</reference>
<evidence type="ECO:0000313" key="5">
    <source>
        <dbReference type="Proteomes" id="UP001460270"/>
    </source>
</evidence>
<evidence type="ECO:0000256" key="2">
    <source>
        <dbReference type="SAM" id="SignalP"/>
    </source>
</evidence>
<evidence type="ECO:0000259" key="3">
    <source>
        <dbReference type="PROSITE" id="PS50835"/>
    </source>
</evidence>
<dbReference type="PROSITE" id="PS50835">
    <property type="entry name" value="IG_LIKE"/>
    <property type="match status" value="1"/>
</dbReference>
<dbReference type="InterPro" id="IPR013783">
    <property type="entry name" value="Ig-like_fold"/>
</dbReference>
<sequence>MEGRVCLLFVICGVSAVGLRVSGSVVDVMLKPGDNTTLHCDCKCPVGVYTVWYRNCSHPNQPTLFVKNVKSKCYDLRITNITENDVGSYYCGTETTKVLDENETALTLLCILLLLIVIYTELCKQDVKEADTRVQMSQIEYFSSSFVPLPCTNPVRHFPVHLTLRATHHFLCSQTSSAEPADFNGAAATRGIWSWQVFLQPPPRRPHSKATLQHLINNNYVSSLHSTFGYSTRIDRERGIPEKCMDAFTDELLTT</sequence>
<feature type="chain" id="PRO_5043340029" description="Ig-like domain-containing protein" evidence="2">
    <location>
        <begin position="17"/>
        <end position="255"/>
    </location>
</feature>
<keyword evidence="2" id="KW-0732">Signal</keyword>
<dbReference type="EMBL" id="JBBPFD010000004">
    <property type="protein sequence ID" value="KAK7930044.1"/>
    <property type="molecule type" value="Genomic_DNA"/>
</dbReference>
<comment type="caution">
    <text evidence="4">The sequence shown here is derived from an EMBL/GenBank/DDBJ whole genome shotgun (WGS) entry which is preliminary data.</text>
</comment>
<proteinExistence type="predicted"/>
<dbReference type="AlphaFoldDB" id="A0AAW0PN78"/>
<keyword evidence="1" id="KW-0472">Membrane</keyword>
<name>A0AAW0PN78_9GOBI</name>
<dbReference type="InterPro" id="IPR007110">
    <property type="entry name" value="Ig-like_dom"/>
</dbReference>
<evidence type="ECO:0000256" key="1">
    <source>
        <dbReference type="SAM" id="Phobius"/>
    </source>
</evidence>